<dbReference type="GO" id="GO:0008270">
    <property type="term" value="F:zinc ion binding"/>
    <property type="evidence" value="ECO:0007669"/>
    <property type="project" value="UniProtKB-KW"/>
</dbReference>
<dbReference type="EMBL" id="JANPWB010000011">
    <property type="protein sequence ID" value="KAJ1121666.1"/>
    <property type="molecule type" value="Genomic_DNA"/>
</dbReference>
<dbReference type="FunFam" id="3.30.160.60:FF:001818">
    <property type="entry name" value="GDNF-inducible zinc finger protein 1 isoform X1"/>
    <property type="match status" value="1"/>
</dbReference>
<evidence type="ECO:0000256" key="6">
    <source>
        <dbReference type="SAM" id="MobiDB-lite"/>
    </source>
</evidence>
<dbReference type="InterPro" id="IPR013087">
    <property type="entry name" value="Znf_C2H2_type"/>
</dbReference>
<comment type="caution">
    <text evidence="9">The sequence shown here is derived from an EMBL/GenBank/DDBJ whole genome shotgun (WGS) entry which is preliminary data.</text>
</comment>
<feature type="region of interest" description="Disordered" evidence="6">
    <location>
        <begin position="437"/>
        <end position="460"/>
    </location>
</feature>
<dbReference type="AlphaFoldDB" id="A0AAV7P0M3"/>
<dbReference type="GO" id="GO:0005694">
    <property type="term" value="C:chromosome"/>
    <property type="evidence" value="ECO:0007669"/>
    <property type="project" value="UniProtKB-ARBA"/>
</dbReference>
<evidence type="ECO:0000256" key="4">
    <source>
        <dbReference type="ARBA" id="ARBA00022833"/>
    </source>
</evidence>
<dbReference type="SUPFAM" id="SSF57667">
    <property type="entry name" value="beta-beta-alpha zinc fingers"/>
    <property type="match status" value="2"/>
</dbReference>
<evidence type="ECO:0000256" key="3">
    <source>
        <dbReference type="ARBA" id="ARBA00022771"/>
    </source>
</evidence>
<accession>A0AAV7P0M3</accession>
<dbReference type="Pfam" id="PF01352">
    <property type="entry name" value="KRAB"/>
    <property type="match status" value="1"/>
</dbReference>
<dbReference type="FunFam" id="3.30.160.60:FF:000710">
    <property type="entry name" value="Zinc finger protein 768"/>
    <property type="match status" value="1"/>
</dbReference>
<dbReference type="FunFam" id="3.30.160.60:FF:001732">
    <property type="entry name" value="Zgc:162936"/>
    <property type="match status" value="1"/>
</dbReference>
<evidence type="ECO:0000256" key="2">
    <source>
        <dbReference type="ARBA" id="ARBA00022737"/>
    </source>
</evidence>
<dbReference type="Proteomes" id="UP001066276">
    <property type="component" value="Chromosome 7"/>
</dbReference>
<dbReference type="GO" id="GO:0000977">
    <property type="term" value="F:RNA polymerase II transcription regulatory region sequence-specific DNA binding"/>
    <property type="evidence" value="ECO:0007669"/>
    <property type="project" value="TreeGrafter"/>
</dbReference>
<dbReference type="SMART" id="SM00349">
    <property type="entry name" value="KRAB"/>
    <property type="match status" value="1"/>
</dbReference>
<feature type="domain" description="KRAB" evidence="8">
    <location>
        <begin position="129"/>
        <end position="200"/>
    </location>
</feature>
<keyword evidence="2" id="KW-0677">Repeat</keyword>
<dbReference type="PROSITE" id="PS50157">
    <property type="entry name" value="ZINC_FINGER_C2H2_2"/>
    <property type="match status" value="3"/>
</dbReference>
<keyword evidence="3 5" id="KW-0863">Zinc-finger</keyword>
<dbReference type="GO" id="GO:0000981">
    <property type="term" value="F:DNA-binding transcription factor activity, RNA polymerase II-specific"/>
    <property type="evidence" value="ECO:0007669"/>
    <property type="project" value="TreeGrafter"/>
</dbReference>
<keyword evidence="10" id="KW-1185">Reference proteome</keyword>
<feature type="region of interest" description="Disordered" evidence="6">
    <location>
        <begin position="75"/>
        <end position="103"/>
    </location>
</feature>
<feature type="domain" description="C2H2-type" evidence="7">
    <location>
        <begin position="492"/>
        <end position="519"/>
    </location>
</feature>
<dbReference type="Pfam" id="PF00096">
    <property type="entry name" value="zf-C2H2"/>
    <property type="match status" value="3"/>
</dbReference>
<dbReference type="GO" id="GO:0045893">
    <property type="term" value="P:positive regulation of DNA-templated transcription"/>
    <property type="evidence" value="ECO:0007669"/>
    <property type="project" value="UniProtKB-ARBA"/>
</dbReference>
<feature type="domain" description="C2H2-type" evidence="7">
    <location>
        <begin position="548"/>
        <end position="575"/>
    </location>
</feature>
<evidence type="ECO:0000256" key="1">
    <source>
        <dbReference type="ARBA" id="ARBA00022723"/>
    </source>
</evidence>
<dbReference type="PANTHER" id="PTHR24381">
    <property type="entry name" value="ZINC FINGER PROTEIN"/>
    <property type="match status" value="1"/>
</dbReference>
<sequence>MRTYLLCLLNMRKKAVCQTEERAMSRRFQACPQRVVSSEHAQRRFSPASVPQRVRRYSSAALSCQSCTGLGSGSADGPVSAPQSGEGQSGAFGAGSRLGPGKDIEDAKLREPAMQSRRVLEGGPAEDPLTFCDVAAYFSEEEWTLLHNWQKELYKNVMKEIQQAFNSLGPLIATSVFSLRPQQKEDVCSEGIQDLEIKGSINLPSRGHVLNSGDAVRKEEQPQPGLKLQSGLMDNDDAERGERSPCSTLGHTDFKPIVCIKTEGDSYSPDRLDPERRDCVLPGELPFHHFEVDGDLRSYESMRGEYNNACFSSGLKVTVPAPSFGINEEGETYAIDIQEYRRDIFYHPAGKRNMKRKRNATNSLQCNDKLPLCKPTSNKLRVNVEHGLYGRNTCVPHMESGSERELKEEETAEWQNDSHPLTVSNANQVTTYVQRSEGDNDCGSTLTNDSSVPCDPTSVQSSRTYVYPESAQTCPRKSRTRRQQGHKVKERYTCSLCGKSFSAMPNLVRHERIHTGERPFHCTVCGKSFNRKEVLLRHQTMHTGEKPFQCNLCGKGFKRRDHYLGHQKMHKNMQQIWQTNLNWA</sequence>
<evidence type="ECO:0000259" key="8">
    <source>
        <dbReference type="PROSITE" id="PS50805"/>
    </source>
</evidence>
<dbReference type="InterPro" id="IPR001909">
    <property type="entry name" value="KRAB"/>
</dbReference>
<protein>
    <submittedName>
        <fullName evidence="9">Uncharacterized protein</fullName>
    </submittedName>
</protein>
<dbReference type="Gene3D" id="6.10.140.140">
    <property type="match status" value="1"/>
</dbReference>
<dbReference type="SMART" id="SM00355">
    <property type="entry name" value="ZnF_C2H2"/>
    <property type="match status" value="3"/>
</dbReference>
<gene>
    <name evidence="9" type="ORF">NDU88_000186</name>
</gene>
<name>A0AAV7P0M3_PLEWA</name>
<evidence type="ECO:0000313" key="10">
    <source>
        <dbReference type="Proteomes" id="UP001066276"/>
    </source>
</evidence>
<keyword evidence="4" id="KW-0862">Zinc</keyword>
<organism evidence="9 10">
    <name type="scientific">Pleurodeles waltl</name>
    <name type="common">Iberian ribbed newt</name>
    <dbReference type="NCBI Taxonomy" id="8319"/>
    <lineage>
        <taxon>Eukaryota</taxon>
        <taxon>Metazoa</taxon>
        <taxon>Chordata</taxon>
        <taxon>Craniata</taxon>
        <taxon>Vertebrata</taxon>
        <taxon>Euteleostomi</taxon>
        <taxon>Amphibia</taxon>
        <taxon>Batrachia</taxon>
        <taxon>Caudata</taxon>
        <taxon>Salamandroidea</taxon>
        <taxon>Salamandridae</taxon>
        <taxon>Pleurodelinae</taxon>
        <taxon>Pleurodeles</taxon>
    </lineage>
</organism>
<dbReference type="PROSITE" id="PS00028">
    <property type="entry name" value="ZINC_FINGER_C2H2_1"/>
    <property type="match status" value="3"/>
</dbReference>
<dbReference type="CDD" id="cd07765">
    <property type="entry name" value="KRAB_A-box"/>
    <property type="match status" value="1"/>
</dbReference>
<feature type="region of interest" description="Disordered" evidence="6">
    <location>
        <begin position="214"/>
        <end position="247"/>
    </location>
</feature>
<proteinExistence type="predicted"/>
<evidence type="ECO:0000313" key="9">
    <source>
        <dbReference type="EMBL" id="KAJ1121666.1"/>
    </source>
</evidence>
<dbReference type="PANTHER" id="PTHR24381:SF269">
    <property type="entry name" value="ZINC FINGER PROTEIN 398"/>
    <property type="match status" value="1"/>
</dbReference>
<feature type="compositionally biased region" description="Polar residues" evidence="6">
    <location>
        <begin position="442"/>
        <end position="460"/>
    </location>
</feature>
<dbReference type="Gene3D" id="3.30.160.60">
    <property type="entry name" value="Classic Zinc Finger"/>
    <property type="match status" value="3"/>
</dbReference>
<keyword evidence="1" id="KW-0479">Metal-binding</keyword>
<dbReference type="PROSITE" id="PS50805">
    <property type="entry name" value="KRAB"/>
    <property type="match status" value="1"/>
</dbReference>
<dbReference type="InterPro" id="IPR036236">
    <property type="entry name" value="Znf_C2H2_sf"/>
</dbReference>
<feature type="compositionally biased region" description="Gly residues" evidence="6">
    <location>
        <begin position="87"/>
        <end position="98"/>
    </location>
</feature>
<evidence type="ECO:0000256" key="5">
    <source>
        <dbReference type="PROSITE-ProRule" id="PRU00042"/>
    </source>
</evidence>
<feature type="domain" description="C2H2-type" evidence="7">
    <location>
        <begin position="520"/>
        <end position="547"/>
    </location>
</feature>
<reference evidence="9" key="1">
    <citation type="journal article" date="2022" name="bioRxiv">
        <title>Sequencing and chromosome-scale assembly of the giantPleurodeles waltlgenome.</title>
        <authorList>
            <person name="Brown T."/>
            <person name="Elewa A."/>
            <person name="Iarovenko S."/>
            <person name="Subramanian E."/>
            <person name="Araus A.J."/>
            <person name="Petzold A."/>
            <person name="Susuki M."/>
            <person name="Suzuki K.-i.T."/>
            <person name="Hayashi T."/>
            <person name="Toyoda A."/>
            <person name="Oliveira C."/>
            <person name="Osipova E."/>
            <person name="Leigh N.D."/>
            <person name="Simon A."/>
            <person name="Yun M.H."/>
        </authorList>
    </citation>
    <scope>NUCLEOTIDE SEQUENCE</scope>
    <source>
        <strain evidence="9">20211129_DDA</strain>
        <tissue evidence="9">Liver</tissue>
    </source>
</reference>
<dbReference type="GO" id="GO:0005634">
    <property type="term" value="C:nucleus"/>
    <property type="evidence" value="ECO:0007669"/>
    <property type="project" value="TreeGrafter"/>
</dbReference>
<dbReference type="InterPro" id="IPR036051">
    <property type="entry name" value="KRAB_dom_sf"/>
</dbReference>
<evidence type="ECO:0000259" key="7">
    <source>
        <dbReference type="PROSITE" id="PS50157"/>
    </source>
</evidence>
<dbReference type="SUPFAM" id="SSF109640">
    <property type="entry name" value="KRAB domain (Kruppel-associated box)"/>
    <property type="match status" value="1"/>
</dbReference>